<evidence type="ECO:0000313" key="1">
    <source>
        <dbReference type="EMBL" id="CAB4678599.1"/>
    </source>
</evidence>
<accession>A0A6J6MXS4</accession>
<dbReference type="EMBL" id="CAEZZA010000225">
    <property type="protein sequence ID" value="CAB4759391.1"/>
    <property type="molecule type" value="Genomic_DNA"/>
</dbReference>
<evidence type="ECO:0000313" key="2">
    <source>
        <dbReference type="EMBL" id="CAB4759391.1"/>
    </source>
</evidence>
<organism evidence="1">
    <name type="scientific">freshwater metagenome</name>
    <dbReference type="NCBI Taxonomy" id="449393"/>
    <lineage>
        <taxon>unclassified sequences</taxon>
        <taxon>metagenomes</taxon>
        <taxon>ecological metagenomes</taxon>
    </lineage>
</organism>
<sequence>MVISSNISKLEKPERCAVSPITSAGLTVTTGTLPATASVIEVGAIPAAIAAASTVGSSMRITLDAVLIKVATFVAPGPSVAPV</sequence>
<reference evidence="1" key="1">
    <citation type="submission" date="2020-05" db="EMBL/GenBank/DDBJ databases">
        <authorList>
            <person name="Chiriac C."/>
            <person name="Salcher M."/>
            <person name="Ghai R."/>
            <person name="Kavagutti S V."/>
        </authorList>
    </citation>
    <scope>NUCLEOTIDE SEQUENCE</scope>
</reference>
<dbReference type="AlphaFoldDB" id="A0A6J6MXS4"/>
<dbReference type="EMBL" id="CAEZWW010000134">
    <property type="protein sequence ID" value="CAB4678599.1"/>
    <property type="molecule type" value="Genomic_DNA"/>
</dbReference>
<proteinExistence type="predicted"/>
<protein>
    <submittedName>
        <fullName evidence="1">Unannotated protein</fullName>
    </submittedName>
</protein>
<gene>
    <name evidence="1" type="ORF">UFOPK2310_01070</name>
    <name evidence="2" type="ORF">UFOPK2809_01338</name>
</gene>
<name>A0A6J6MXS4_9ZZZZ</name>